<comment type="similarity">
    <text evidence="1">Belongs to the DNA/RNA non-specific endonuclease family.</text>
</comment>
<evidence type="ECO:0000256" key="4">
    <source>
        <dbReference type="PIRSR" id="PIRSR640255-1"/>
    </source>
</evidence>
<dbReference type="SMART" id="SM00892">
    <property type="entry name" value="Endonuclease_NS"/>
    <property type="match status" value="2"/>
</dbReference>
<dbReference type="FunFam" id="3.40.570.10:FF:000007">
    <property type="entry name" value="Alkaline nuclease"/>
    <property type="match status" value="1"/>
</dbReference>
<evidence type="ECO:0000256" key="3">
    <source>
        <dbReference type="ARBA" id="ARBA00022759"/>
    </source>
</evidence>
<dbReference type="InterPro" id="IPR044929">
    <property type="entry name" value="DNA/RNA_non-sp_Endonuclease_sf"/>
</dbReference>
<evidence type="ECO:0000256" key="6">
    <source>
        <dbReference type="SAM" id="Phobius"/>
    </source>
</evidence>
<comment type="caution">
    <text evidence="9">The sequence shown here is derived from an EMBL/GenBank/DDBJ whole genome shotgun (WGS) entry which is preliminary data.</text>
</comment>
<evidence type="ECO:0000313" key="10">
    <source>
        <dbReference type="Proteomes" id="UP001353858"/>
    </source>
</evidence>
<organism evidence="9 10">
    <name type="scientific">Aquatica leii</name>
    <dbReference type="NCBI Taxonomy" id="1421715"/>
    <lineage>
        <taxon>Eukaryota</taxon>
        <taxon>Metazoa</taxon>
        <taxon>Ecdysozoa</taxon>
        <taxon>Arthropoda</taxon>
        <taxon>Hexapoda</taxon>
        <taxon>Insecta</taxon>
        <taxon>Pterygota</taxon>
        <taxon>Neoptera</taxon>
        <taxon>Endopterygota</taxon>
        <taxon>Coleoptera</taxon>
        <taxon>Polyphaga</taxon>
        <taxon>Elateriformia</taxon>
        <taxon>Elateroidea</taxon>
        <taxon>Lampyridae</taxon>
        <taxon>Luciolinae</taxon>
        <taxon>Aquatica</taxon>
    </lineage>
</organism>
<dbReference type="SMART" id="SM00477">
    <property type="entry name" value="NUC"/>
    <property type="match status" value="1"/>
</dbReference>
<dbReference type="GO" id="GO:0000014">
    <property type="term" value="F:single-stranded DNA endodeoxyribonuclease activity"/>
    <property type="evidence" value="ECO:0007669"/>
    <property type="project" value="TreeGrafter"/>
</dbReference>
<feature type="domain" description="DNA/RNA non-specific endonuclease/pyrophosphatase/phosphodiesterase" evidence="8">
    <location>
        <begin position="339"/>
        <end position="577"/>
    </location>
</feature>
<evidence type="ECO:0008006" key="11">
    <source>
        <dbReference type="Google" id="ProtNLM"/>
    </source>
</evidence>
<dbReference type="GO" id="GO:0005634">
    <property type="term" value="C:nucleus"/>
    <property type="evidence" value="ECO:0007669"/>
    <property type="project" value="TreeGrafter"/>
</dbReference>
<feature type="domain" description="ENPP1-3/EXOG-like endonuclease/phosphodiesterase" evidence="7">
    <location>
        <begin position="708"/>
        <end position="925"/>
    </location>
</feature>
<feature type="active site" description="Proton acceptor" evidence="4">
    <location>
        <position position="798"/>
    </location>
</feature>
<dbReference type="GO" id="GO:0003676">
    <property type="term" value="F:nucleic acid binding"/>
    <property type="evidence" value="ECO:0007669"/>
    <property type="project" value="InterPro"/>
</dbReference>
<dbReference type="GO" id="GO:0005743">
    <property type="term" value="C:mitochondrial inner membrane"/>
    <property type="evidence" value="ECO:0007669"/>
    <property type="project" value="TreeGrafter"/>
</dbReference>
<keyword evidence="6" id="KW-0812">Transmembrane</keyword>
<dbReference type="Proteomes" id="UP001353858">
    <property type="component" value="Unassembled WGS sequence"/>
</dbReference>
<dbReference type="InterPro" id="IPR040255">
    <property type="entry name" value="Non-specific_endonuclease"/>
</dbReference>
<keyword evidence="10" id="KW-1185">Reference proteome</keyword>
<dbReference type="GO" id="GO:0006309">
    <property type="term" value="P:apoptotic DNA fragmentation"/>
    <property type="evidence" value="ECO:0007669"/>
    <property type="project" value="TreeGrafter"/>
</dbReference>
<keyword evidence="5" id="KW-0479">Metal-binding</keyword>
<evidence type="ECO:0000259" key="8">
    <source>
        <dbReference type="SMART" id="SM00892"/>
    </source>
</evidence>
<reference evidence="10" key="1">
    <citation type="submission" date="2023-01" db="EMBL/GenBank/DDBJ databases">
        <title>Key to firefly adult light organ development and bioluminescence: homeobox transcription factors regulate luciferase expression and transportation to peroxisome.</title>
        <authorList>
            <person name="Fu X."/>
        </authorList>
    </citation>
    <scope>NUCLEOTIDE SEQUENCE [LARGE SCALE GENOMIC DNA]</scope>
</reference>
<dbReference type="PANTHER" id="PTHR13966">
    <property type="entry name" value="ENDONUCLEASE RELATED"/>
    <property type="match status" value="1"/>
</dbReference>
<dbReference type="PANTHER" id="PTHR13966:SF17">
    <property type="entry name" value="ENDONUCLEASE-RELATED"/>
    <property type="match status" value="1"/>
</dbReference>
<dbReference type="SUPFAM" id="SSF54060">
    <property type="entry name" value="His-Me finger endonucleases"/>
    <property type="match status" value="2"/>
</dbReference>
<protein>
    <recommendedName>
        <fullName evidence="11">DNA/RNA non-specific endonuclease domain-containing protein</fullName>
    </recommendedName>
</protein>
<keyword evidence="3" id="KW-0378">Hydrolase</keyword>
<keyword evidence="6" id="KW-0472">Membrane</keyword>
<evidence type="ECO:0000256" key="5">
    <source>
        <dbReference type="PIRSR" id="PIRSR640255-2"/>
    </source>
</evidence>
<dbReference type="GO" id="GO:0004521">
    <property type="term" value="F:RNA endonuclease activity"/>
    <property type="evidence" value="ECO:0007669"/>
    <property type="project" value="TreeGrafter"/>
</dbReference>
<dbReference type="InterPro" id="IPR020821">
    <property type="entry name" value="ENPP1-3/EXOG-like_nuc-like"/>
</dbReference>
<gene>
    <name evidence="9" type="ORF">RN001_005513</name>
</gene>
<keyword evidence="2" id="KW-0540">Nuclease</keyword>
<dbReference type="InterPro" id="IPR001604">
    <property type="entry name" value="Endo_G_ENPP1-like_dom"/>
</dbReference>
<proteinExistence type="inferred from homology"/>
<dbReference type="GO" id="GO:0046872">
    <property type="term" value="F:metal ion binding"/>
    <property type="evidence" value="ECO:0007669"/>
    <property type="project" value="UniProtKB-KW"/>
</dbReference>
<dbReference type="AlphaFoldDB" id="A0AAN7SIX8"/>
<keyword evidence="3" id="KW-0255">Endonuclease</keyword>
<dbReference type="Gene3D" id="3.40.570.10">
    <property type="entry name" value="Extracellular Endonuclease, subunit A"/>
    <property type="match status" value="2"/>
</dbReference>
<keyword evidence="6" id="KW-1133">Transmembrane helix</keyword>
<feature type="transmembrane region" description="Helical" evidence="6">
    <location>
        <begin position="208"/>
        <end position="229"/>
    </location>
</feature>
<evidence type="ECO:0000256" key="1">
    <source>
        <dbReference type="ARBA" id="ARBA00010052"/>
    </source>
</evidence>
<dbReference type="Pfam" id="PF01223">
    <property type="entry name" value="Endonuclease_NS"/>
    <property type="match status" value="2"/>
</dbReference>
<feature type="binding site" evidence="5">
    <location>
        <position position="828"/>
    </location>
    <ligand>
        <name>Mg(2+)</name>
        <dbReference type="ChEBI" id="CHEBI:18420"/>
        <note>catalytic</note>
    </ligand>
</feature>
<dbReference type="InterPro" id="IPR044925">
    <property type="entry name" value="His-Me_finger_sf"/>
</dbReference>
<accession>A0AAN7SIX8</accession>
<sequence length="967" mass="111956">MCKASEKRDDGLHAIFEGATCIEMHKNCRKKYTRPDSILKDIRNKDQQIKEYAHSNQQTNQNFCRSKITPFNIKEDCLICSNAASIQKENRNIKYFNRKVIYNVFTLPIKEKIITEAVGRNDKWGKVLVRANTCGDLVVAVGEEFVRVLYPDGEEFSNINQLRHHLYNRMMVKQSAASLMELSNLPLTKTATEQHSLRIYLQVKQPPLCCTTITVFLIFYSTVYVTLVLCRSESRNGCIVELCKFHYHPLLVLKKKSSKHFEIFIPESKYFELQFNDTLGHNILFEYLCDNNKLIPLVAQSQNFEVLNCSSPMAKTQTRYEMCGQGTIINIGYDVRNVFLPFIQSCYNNKTGNVLYTNHTLYGKGLHVKTYNKEVYRYETDHLPVTLYNIDDFYKIDKQKQMMEKLLKTEVEIKYFLKNQSLMCSNLSPHCDFIFPSMQRRSYYYINTSPQWQSIHSSNWKAIGKKIRKYAKRFKKTLEIYTGSFEVLTLPDYKKNEVEIYLDGSKYVPVPKYLWKIVYDRSTKEAIAVITINNPFLNNIRDNLILCSNICKQYNWNHENFTNIYKGYLYCCDVRNLQNEITTIPKFDVQGCSIHFPKKDDRLQPLLLTNKTKWSYDFYIPNGKNLDIGIRESLTFLCSPKGNAIEGENTNLTSYPCSSADTFIQKGKNVPFDNIRCKSIVKGSTITTNIRCGNNMGRIINIGYQVTRTQFLTLIQSCYDSKAANPLYTNHTVYGQAIPAFSAQSHRPPFSEEAIPYNLEANNLYKQERQKQEIAARLGSAALVNKYYPKSQFLSRGHLSPDADFVYAPMQFTTYFFVNVNPQWQSINAGNWLAIESMVRRLAGKLKAPLQVYTGSHDVLTLPDKNNNPVELYLDFQNRMPVPKYLWKIIYNTQSKEGIALIAINNPFLSYVSDDDIICPDVCDQYYWEIAAFKTIKKGYVYCCEVQELKNVVPTIPYLNIRGVLSA</sequence>
<evidence type="ECO:0000313" key="9">
    <source>
        <dbReference type="EMBL" id="KAK4882194.1"/>
    </source>
</evidence>
<feature type="domain" description="DNA/RNA non-specific endonuclease/pyrophosphatase/phosphodiesterase" evidence="8">
    <location>
        <begin position="711"/>
        <end position="949"/>
    </location>
</feature>
<dbReference type="EMBL" id="JARPUR010000002">
    <property type="protein sequence ID" value="KAK4882194.1"/>
    <property type="molecule type" value="Genomic_DNA"/>
</dbReference>
<evidence type="ECO:0000256" key="2">
    <source>
        <dbReference type="ARBA" id="ARBA00022722"/>
    </source>
</evidence>
<evidence type="ECO:0000259" key="7">
    <source>
        <dbReference type="SMART" id="SM00477"/>
    </source>
</evidence>
<name>A0AAN7SIX8_9COLE</name>